<evidence type="ECO:0000313" key="2">
    <source>
        <dbReference type="Proteomes" id="UP000221165"/>
    </source>
</evidence>
<organism evidence="1 2">
    <name type="scientific">Cystoisospora suis</name>
    <dbReference type="NCBI Taxonomy" id="483139"/>
    <lineage>
        <taxon>Eukaryota</taxon>
        <taxon>Sar</taxon>
        <taxon>Alveolata</taxon>
        <taxon>Apicomplexa</taxon>
        <taxon>Conoidasida</taxon>
        <taxon>Coccidia</taxon>
        <taxon>Eucoccidiorida</taxon>
        <taxon>Eimeriorina</taxon>
        <taxon>Sarcocystidae</taxon>
        <taxon>Cystoisospora</taxon>
    </lineage>
</organism>
<evidence type="ECO:0000313" key="1">
    <source>
        <dbReference type="EMBL" id="PHJ24465.1"/>
    </source>
</evidence>
<accession>A0A2C6LBH2</accession>
<dbReference type="RefSeq" id="XP_067926138.1">
    <property type="nucleotide sequence ID" value="XM_068061886.1"/>
</dbReference>
<keyword evidence="2" id="KW-1185">Reference proteome</keyword>
<dbReference type="AlphaFoldDB" id="A0A2C6LBH2"/>
<reference evidence="1 2" key="1">
    <citation type="journal article" date="2017" name="Int. J. Parasitol.">
        <title>The genome of the protozoan parasite Cystoisospora suis and a reverse vaccinology approach to identify vaccine candidates.</title>
        <authorList>
            <person name="Palmieri N."/>
            <person name="Shrestha A."/>
            <person name="Ruttkowski B."/>
            <person name="Beck T."/>
            <person name="Vogl C."/>
            <person name="Tomley F."/>
            <person name="Blake D.P."/>
            <person name="Joachim A."/>
        </authorList>
    </citation>
    <scope>NUCLEOTIDE SEQUENCE [LARGE SCALE GENOMIC DNA]</scope>
    <source>
        <strain evidence="1 2">Wien I</strain>
    </source>
</reference>
<dbReference type="Proteomes" id="UP000221165">
    <property type="component" value="Unassembled WGS sequence"/>
</dbReference>
<dbReference type="EMBL" id="MIGC01000672">
    <property type="protein sequence ID" value="PHJ24465.1"/>
    <property type="molecule type" value="Genomic_DNA"/>
</dbReference>
<gene>
    <name evidence="1" type="ORF">CSUI_001681</name>
</gene>
<dbReference type="VEuPathDB" id="ToxoDB:CSUI_001681"/>
<dbReference type="GeneID" id="94425097"/>
<protein>
    <submittedName>
        <fullName evidence="1">Uncharacterized protein</fullName>
    </submittedName>
</protein>
<proteinExistence type="predicted"/>
<comment type="caution">
    <text evidence="1">The sequence shown here is derived from an EMBL/GenBank/DDBJ whole genome shotgun (WGS) entry which is preliminary data.</text>
</comment>
<name>A0A2C6LBH2_9APIC</name>
<sequence>MAEAEPAKRQRAFCAHHCGLCRQQHREGLGPPRTSTPGRNFLSLTTQLVFCRRMFHRPIVKGPPLSARAVLSAV</sequence>